<dbReference type="Pfam" id="PF13416">
    <property type="entry name" value="SBP_bac_8"/>
    <property type="match status" value="1"/>
</dbReference>
<reference evidence="2 3" key="1">
    <citation type="submission" date="2016-11" db="EMBL/GenBank/DDBJ databases">
        <title>Complete genome sequence of Streptomyces niveus SCSIO 3406.</title>
        <authorList>
            <person name="Zhu Q."/>
            <person name="Cheng W."/>
            <person name="Song Y."/>
            <person name="Li Q."/>
            <person name="Ju J."/>
        </authorList>
    </citation>
    <scope>NUCLEOTIDE SEQUENCE [LARGE SCALE GENOMIC DNA]</scope>
    <source>
        <strain evidence="2 3">SCSIO 3406</strain>
    </source>
</reference>
<evidence type="ECO:0000313" key="2">
    <source>
        <dbReference type="EMBL" id="AQU70334.1"/>
    </source>
</evidence>
<dbReference type="PANTHER" id="PTHR43649:SF13">
    <property type="entry name" value="CARBOHYDRATE ABC TRANSPORTER SUBSTRATE-BINDING PROTEIN"/>
    <property type="match status" value="1"/>
</dbReference>
<dbReference type="Gene3D" id="3.40.190.10">
    <property type="entry name" value="Periplasmic binding protein-like II"/>
    <property type="match status" value="2"/>
</dbReference>
<proteinExistence type="predicted"/>
<dbReference type="PROSITE" id="PS51257">
    <property type="entry name" value="PROKAR_LIPOPROTEIN"/>
    <property type="match status" value="1"/>
</dbReference>
<feature type="signal peptide" evidence="1">
    <location>
        <begin position="1"/>
        <end position="24"/>
    </location>
</feature>
<keyword evidence="3" id="KW-1185">Reference proteome</keyword>
<dbReference type="AlphaFoldDB" id="A0A1U9R1F5"/>
<sequence>MLSTSRTKVAAVLLALALTGTAAACSRSGPDSVSAATARGPITVWLSNNAQEVAWGEKMIASWNKAHPDQRVTSQQIPAGKTSEEALSASIIAGNSACLVFNTSPASVPQFQKQAGLVPLDDFPDGAQYIESRTGPRAEQYRFEDGSYYQLPWKSNPVMILYNKDIFRKAGLDPENPKLATYEDFLDSSRKIVTSGAADAAIWPAPTSEFFQSWFDFYPAFIAESGGKSLVENGKPQFDSPAGRRVFDFWRTIYREKLAPNETFPGDALGGGKTAMSTVGPWAVATYKDSIDWGVVPVPTSDGRPASQISTFSDEKSVAMFSACENRATAWDLMKFATSPEQDGAFLADTGQMPMRPDLLRTYADWFAENPDYKEFADQADRTVEVPAVAGSIDVWQTLRDGWTRSVVFGREPTGEELPRLSRDITSLLDEY</sequence>
<keyword evidence="1" id="KW-0732">Signal</keyword>
<gene>
    <name evidence="2" type="ORF">BBN63_33320</name>
</gene>
<feature type="chain" id="PRO_5038357027" evidence="1">
    <location>
        <begin position="25"/>
        <end position="432"/>
    </location>
</feature>
<accession>A0A1U9R1F5</accession>
<organism evidence="2 3">
    <name type="scientific">Streptomyces niveus</name>
    <name type="common">Streptomyces spheroides</name>
    <dbReference type="NCBI Taxonomy" id="193462"/>
    <lineage>
        <taxon>Bacteria</taxon>
        <taxon>Bacillati</taxon>
        <taxon>Actinomycetota</taxon>
        <taxon>Actinomycetes</taxon>
        <taxon>Kitasatosporales</taxon>
        <taxon>Streptomycetaceae</taxon>
        <taxon>Streptomyces</taxon>
    </lineage>
</organism>
<dbReference type="SUPFAM" id="SSF53850">
    <property type="entry name" value="Periplasmic binding protein-like II"/>
    <property type="match status" value="1"/>
</dbReference>
<name>A0A1U9R1F5_STRNV</name>
<dbReference type="EMBL" id="CP018047">
    <property type="protein sequence ID" value="AQU70334.1"/>
    <property type="molecule type" value="Genomic_DNA"/>
</dbReference>
<dbReference type="InterPro" id="IPR006059">
    <property type="entry name" value="SBP"/>
</dbReference>
<evidence type="ECO:0000313" key="3">
    <source>
        <dbReference type="Proteomes" id="UP000189677"/>
    </source>
</evidence>
<dbReference type="RefSeq" id="WP_078079019.1">
    <property type="nucleotide sequence ID" value="NZ_CP018047.1"/>
</dbReference>
<dbReference type="Proteomes" id="UP000189677">
    <property type="component" value="Chromosome"/>
</dbReference>
<dbReference type="PANTHER" id="PTHR43649">
    <property type="entry name" value="ARABINOSE-BINDING PROTEIN-RELATED"/>
    <property type="match status" value="1"/>
</dbReference>
<dbReference type="InterPro" id="IPR050490">
    <property type="entry name" value="Bact_solute-bd_prot1"/>
</dbReference>
<protein>
    <submittedName>
        <fullName evidence="2">Sugar ABC transporter substrate-binding protein</fullName>
    </submittedName>
</protein>
<dbReference type="OrthoDB" id="3495561at2"/>
<evidence type="ECO:0000256" key="1">
    <source>
        <dbReference type="SAM" id="SignalP"/>
    </source>
</evidence>
<dbReference type="KEGG" id="snw:BBN63_33320"/>